<reference evidence="1 2" key="1">
    <citation type="submission" date="2016-03" db="EMBL/GenBank/DDBJ databases">
        <title>EvidentialGene: Evidence-directed Construction of Genes on Genomes.</title>
        <authorList>
            <person name="Gilbert D.G."/>
            <person name="Choi J.-H."/>
            <person name="Mockaitis K."/>
            <person name="Colbourne J."/>
            <person name="Pfrender M."/>
        </authorList>
    </citation>
    <scope>NUCLEOTIDE SEQUENCE [LARGE SCALE GENOMIC DNA]</scope>
    <source>
        <strain evidence="1 2">Xinb3</strain>
        <tissue evidence="1">Complete organism</tissue>
    </source>
</reference>
<dbReference type="SUPFAM" id="SSF48726">
    <property type="entry name" value="Immunoglobulin"/>
    <property type="match status" value="1"/>
</dbReference>
<sequence>MNCRTAFYPLLSVVFMAGLAGVTCIRVSHLIVPAQVGRGHDAQLHCHFNLGGNILYSVKWFKGSREFFRIGPDGTRPQVFPHLSNMTVDIQRSNVSSVYLRNIQRSNAGTYRCEVSCEGPHFETDFREANMSVVDLPLQGPIIINVQTSYLPGERVALNCTSAPSKPMAILQWSIDGEQVGEPYVKRYIDGSIATLGTPSSEANGRPSAWQNGRESDGELADDSVATVGLEFVVDLPKQMATGAFAIRRVSCTALVGDIYQSVTYANLSIVDGRSAKSIATARTPSHLLHSSNGSSANGRSSHSTWIGLVFCCIFHLVRQTAVDITAAVLRI</sequence>
<dbReference type="InterPro" id="IPR036179">
    <property type="entry name" value="Ig-like_dom_sf"/>
</dbReference>
<dbReference type="SMART" id="SM00409">
    <property type="entry name" value="IG"/>
    <property type="match status" value="1"/>
</dbReference>
<dbReference type="OrthoDB" id="6419989at2759"/>
<protein>
    <submittedName>
        <fullName evidence="1">Beat-iib</fullName>
    </submittedName>
</protein>
<organism evidence="1 2">
    <name type="scientific">Daphnia magna</name>
    <dbReference type="NCBI Taxonomy" id="35525"/>
    <lineage>
        <taxon>Eukaryota</taxon>
        <taxon>Metazoa</taxon>
        <taxon>Ecdysozoa</taxon>
        <taxon>Arthropoda</taxon>
        <taxon>Crustacea</taxon>
        <taxon>Branchiopoda</taxon>
        <taxon>Diplostraca</taxon>
        <taxon>Cladocera</taxon>
        <taxon>Anomopoda</taxon>
        <taxon>Daphniidae</taxon>
        <taxon>Daphnia</taxon>
    </lineage>
</organism>
<evidence type="ECO:0000313" key="1">
    <source>
        <dbReference type="EMBL" id="KZS17038.1"/>
    </source>
</evidence>
<dbReference type="PANTHER" id="PTHR21261:SF15">
    <property type="entry name" value="BEATEN PATH IIIA, ISOFORM D-RELATED"/>
    <property type="match status" value="1"/>
</dbReference>
<dbReference type="STRING" id="35525.A0A165A0L8"/>
<evidence type="ECO:0000313" key="2">
    <source>
        <dbReference type="Proteomes" id="UP000076858"/>
    </source>
</evidence>
<comment type="caution">
    <text evidence="1">The sequence shown here is derived from an EMBL/GenBank/DDBJ whole genome shotgun (WGS) entry which is preliminary data.</text>
</comment>
<dbReference type="InterPro" id="IPR013106">
    <property type="entry name" value="Ig_V-set"/>
</dbReference>
<dbReference type="AlphaFoldDB" id="A0A165A0L8"/>
<dbReference type="InterPro" id="IPR003599">
    <property type="entry name" value="Ig_sub"/>
</dbReference>
<proteinExistence type="predicted"/>
<keyword evidence="2" id="KW-1185">Reference proteome</keyword>
<dbReference type="PANTHER" id="PTHR21261">
    <property type="entry name" value="BEAT PROTEIN"/>
    <property type="match status" value="1"/>
</dbReference>
<dbReference type="Pfam" id="PF07686">
    <property type="entry name" value="V-set"/>
    <property type="match status" value="1"/>
</dbReference>
<dbReference type="FunFam" id="2.60.40.10:FF:000437">
    <property type="entry name" value="Beat-IIIc, isoform A"/>
    <property type="match status" value="1"/>
</dbReference>
<dbReference type="PROSITE" id="PS50835">
    <property type="entry name" value="IG_LIKE"/>
    <property type="match status" value="2"/>
</dbReference>
<dbReference type="EMBL" id="LRGB01000687">
    <property type="protein sequence ID" value="KZS17038.1"/>
    <property type="molecule type" value="Genomic_DNA"/>
</dbReference>
<dbReference type="Proteomes" id="UP000076858">
    <property type="component" value="Unassembled WGS sequence"/>
</dbReference>
<dbReference type="Gene3D" id="2.60.40.10">
    <property type="entry name" value="Immunoglobulins"/>
    <property type="match status" value="1"/>
</dbReference>
<accession>A0A165A0L8</accession>
<gene>
    <name evidence="1" type="ORF">APZ42_017690</name>
</gene>
<dbReference type="InterPro" id="IPR013783">
    <property type="entry name" value="Ig-like_fold"/>
</dbReference>
<name>A0A165A0L8_9CRUS</name>
<dbReference type="InterPro" id="IPR007110">
    <property type="entry name" value="Ig-like_dom"/>
</dbReference>